<protein>
    <recommendedName>
        <fullName evidence="2">HTH araC/xylS-type domain-containing protein</fullName>
    </recommendedName>
</protein>
<reference evidence="3 4" key="1">
    <citation type="submission" date="2016-05" db="EMBL/GenBank/DDBJ databases">
        <title>Complete genome sequence of Rathayibacter tritici NCPPB 1953.</title>
        <authorList>
            <person name="Park J."/>
            <person name="Lee H.-H."/>
            <person name="Lee S.-W."/>
            <person name="Seo Y.-S."/>
        </authorList>
    </citation>
    <scope>NUCLEOTIDE SEQUENCE [LARGE SCALE GENOMIC DNA]</scope>
    <source>
        <strain evidence="3 4">NCPPB 1953</strain>
    </source>
</reference>
<accession>A0A160KPT7</accession>
<gene>
    <name evidence="3" type="ORF">A6122_0137</name>
</gene>
<evidence type="ECO:0000313" key="3">
    <source>
        <dbReference type="EMBL" id="AND15303.1"/>
    </source>
</evidence>
<dbReference type="PROSITE" id="PS01124">
    <property type="entry name" value="HTH_ARAC_FAMILY_2"/>
    <property type="match status" value="1"/>
</dbReference>
<dbReference type="AlphaFoldDB" id="A0A160KPT7"/>
<feature type="compositionally biased region" description="Acidic residues" evidence="1">
    <location>
        <begin position="72"/>
        <end position="82"/>
    </location>
</feature>
<dbReference type="EMBL" id="CP015515">
    <property type="protein sequence ID" value="AND15303.1"/>
    <property type="molecule type" value="Genomic_DNA"/>
</dbReference>
<dbReference type="KEGG" id="rtn:A6122_0137"/>
<evidence type="ECO:0000259" key="2">
    <source>
        <dbReference type="PROSITE" id="PS01124"/>
    </source>
</evidence>
<keyword evidence="4" id="KW-1185">Reference proteome</keyword>
<dbReference type="Proteomes" id="UP000077071">
    <property type="component" value="Chromosome"/>
</dbReference>
<proteinExistence type="predicted"/>
<dbReference type="GO" id="GO:0003700">
    <property type="term" value="F:DNA-binding transcription factor activity"/>
    <property type="evidence" value="ECO:0007669"/>
    <property type="project" value="InterPro"/>
</dbReference>
<dbReference type="Gene3D" id="1.10.10.60">
    <property type="entry name" value="Homeodomain-like"/>
    <property type="match status" value="1"/>
</dbReference>
<organism evidence="3 4">
    <name type="scientific">Rathayibacter tritici</name>
    <dbReference type="NCBI Taxonomy" id="33888"/>
    <lineage>
        <taxon>Bacteria</taxon>
        <taxon>Bacillati</taxon>
        <taxon>Actinomycetota</taxon>
        <taxon>Actinomycetes</taxon>
        <taxon>Micrococcales</taxon>
        <taxon>Microbacteriaceae</taxon>
        <taxon>Rathayibacter</taxon>
    </lineage>
</organism>
<evidence type="ECO:0000313" key="4">
    <source>
        <dbReference type="Proteomes" id="UP000077071"/>
    </source>
</evidence>
<dbReference type="GO" id="GO:0043565">
    <property type="term" value="F:sequence-specific DNA binding"/>
    <property type="evidence" value="ECO:0007669"/>
    <property type="project" value="InterPro"/>
</dbReference>
<name>A0A160KPT7_9MICO</name>
<dbReference type="PATRIC" id="fig|33888.3.peg.163"/>
<feature type="domain" description="HTH araC/xylS-type" evidence="2">
    <location>
        <begin position="285"/>
        <end position="374"/>
    </location>
</feature>
<evidence type="ECO:0000256" key="1">
    <source>
        <dbReference type="SAM" id="MobiDB-lite"/>
    </source>
</evidence>
<feature type="region of interest" description="Disordered" evidence="1">
    <location>
        <begin position="15"/>
        <end position="92"/>
    </location>
</feature>
<dbReference type="InterPro" id="IPR018060">
    <property type="entry name" value="HTH_AraC"/>
</dbReference>
<sequence>MWTALMVLAAPAEAEARTIRTGGFGAEVRKSGPPRPSVPDTDGLTSLSHLPSRRPRESAPTRPPDPAASDPADSDSDSADSDSADREFAERGVVAEGTTARDWLLRHGVTVSASGGYLRLFADAICSRELTLRRVWHTAREVERRGRAGGAVISLLVEGSLTLRDDAGAEREVATGGGFVLWSDSSVAAISRGRCGTVEVAVSREILERFFAWADAGATVIPQGLTTARILLAAATTALTGPLAPRDPAWDSICSMIASGISALLAEVGPALLPSAPVTAVRLLRRAHVAIERHCRDASFDVRSLAKELSVSMTTLYAAFEHSPCTPAQAIRSARVGLARRMLDHRVSPTAADREAVAELAGFLSAPAMSKALRADRRRRGG</sequence>